<gene>
    <name evidence="2" type="ORF">HCAN_1135</name>
</gene>
<keyword evidence="3" id="KW-1185">Reference proteome</keyword>
<dbReference type="STRING" id="537970.HCAN_1135"/>
<dbReference type="AlphaFoldDB" id="C5ZXH8"/>
<protein>
    <submittedName>
        <fullName evidence="2">Uncharacterized protein</fullName>
    </submittedName>
</protein>
<evidence type="ECO:0000313" key="3">
    <source>
        <dbReference type="Proteomes" id="UP000007032"/>
    </source>
</evidence>
<evidence type="ECO:0000313" key="2">
    <source>
        <dbReference type="EMBL" id="EES89846.1"/>
    </source>
</evidence>
<evidence type="ECO:0000256" key="1">
    <source>
        <dbReference type="SAM" id="MobiDB-lite"/>
    </source>
</evidence>
<dbReference type="EMBL" id="CM000776">
    <property type="protein sequence ID" value="EES89846.1"/>
    <property type="molecule type" value="Genomic_DNA"/>
</dbReference>
<proteinExistence type="predicted"/>
<dbReference type="Proteomes" id="UP000007032">
    <property type="component" value="Chromosome"/>
</dbReference>
<dbReference type="HOGENOM" id="CLU_584966_0_0_7"/>
<organism evidence="2 3">
    <name type="scientific">Helicobacter canadensis MIT 98-5491</name>
    <dbReference type="NCBI Taxonomy" id="537970"/>
    <lineage>
        <taxon>Bacteria</taxon>
        <taxon>Pseudomonadati</taxon>
        <taxon>Campylobacterota</taxon>
        <taxon>Epsilonproteobacteria</taxon>
        <taxon>Campylobacterales</taxon>
        <taxon>Helicobacteraceae</taxon>
        <taxon>Helicobacter</taxon>
    </lineage>
</organism>
<reference evidence="2 3" key="1">
    <citation type="journal article" date="2009" name="J. Bacteriol.">
        <title>Genome sequence of the emerging pathogen Helicobacter canadensis.</title>
        <authorList>
            <person name="Loman N.J."/>
            <person name="Snyder L.A."/>
            <person name="Linton J.D."/>
            <person name="Langdon R."/>
            <person name="Lawson A.J."/>
            <person name="Weinstock G.M."/>
            <person name="Wren B.W."/>
            <person name="Pallen M.J."/>
        </authorList>
    </citation>
    <scope>NUCLEOTIDE SEQUENCE [LARGE SCALE GENOMIC DNA]</scope>
    <source>
        <strain evidence="2 3">MIT 98-5491</strain>
    </source>
</reference>
<dbReference type="RefSeq" id="WP_006656901.1">
    <property type="nucleotide sequence ID" value="NZ_CM000776.2"/>
</dbReference>
<name>C5ZXH8_9HELI</name>
<dbReference type="OrthoDB" id="5316407at2"/>
<accession>C5ZXH8</accession>
<sequence>MNNMSIKENYASYASSIAFLKEIQKNWTPQNDKNETFEAALNQAESLEKQEEFQTIITQFQENENPLPIDTQTSKDNLEYLQESEASEFLVSDEKKPKNSLFDFENKASKFLTLQDEISNQETTLPKNQEKEELILNNQRNSFMGDFFEKTLVQTSPKAPQNISEEIKNAYNPLEVDAEQGVGENMISFIDEVSGKKVAIPLNEANAKKLNEKFGSLEAASDYVKGWYYDAAYGMGYLKGDVDGDGKISLEEGIHLNSLVSLKDGQYHSISEQIPGSTDEQMKFLEQVGFIDNLGDYINHSISQDSNLDGALNLNEIMGDKNEIMLFQTNGDSQSLDIFVIQKFNLEVENIEESLNNILLNLGVKEEETKEPKQEEREEEKDEVKETQAKIATNDEEIQEWLEVARNLQDENYLNSLDLFERENWLKSDTILQNLLLNV</sequence>
<feature type="compositionally biased region" description="Basic and acidic residues" evidence="1">
    <location>
        <begin position="367"/>
        <end position="388"/>
    </location>
</feature>
<feature type="region of interest" description="Disordered" evidence="1">
    <location>
        <begin position="367"/>
        <end position="392"/>
    </location>
</feature>